<keyword evidence="3 5" id="KW-0805">Transcription regulation</keyword>
<dbReference type="PROSITE" id="PS01014">
    <property type="entry name" value="NUSG"/>
    <property type="match status" value="1"/>
</dbReference>
<dbReference type="InterPro" id="IPR043425">
    <property type="entry name" value="NusG-like"/>
</dbReference>
<name>A0A7S7AXV2_9SPIR</name>
<dbReference type="InterPro" id="IPR047050">
    <property type="entry name" value="NGN"/>
</dbReference>
<evidence type="ECO:0000259" key="9">
    <source>
        <dbReference type="SMART" id="SM00739"/>
    </source>
</evidence>
<evidence type="ECO:0000256" key="2">
    <source>
        <dbReference type="ARBA" id="ARBA00022814"/>
    </source>
</evidence>
<feature type="domain" description="NusG-like N-terminal" evidence="8">
    <location>
        <begin position="2"/>
        <end position="117"/>
    </location>
</feature>
<dbReference type="InterPro" id="IPR015869">
    <property type="entry name" value="Transcrpt_antiterm_NusG_bac_CS"/>
</dbReference>
<keyword evidence="1 5" id="KW-0806">Transcription termination</keyword>
<keyword evidence="4 5" id="KW-0804">Transcription</keyword>
<dbReference type="SUPFAM" id="SSF82679">
    <property type="entry name" value="N-utilization substance G protein NusG, N-terminal domain"/>
    <property type="match status" value="1"/>
</dbReference>
<reference evidence="10 11" key="1">
    <citation type="submission" date="2020-09" db="EMBL/GenBank/DDBJ databases">
        <title>Characterization of Treponema spp. from bovine digital dermatitis in Korea.</title>
        <authorList>
            <person name="Espiritu H.M."/>
            <person name="Cho Y.I."/>
            <person name="Mamuad L."/>
        </authorList>
    </citation>
    <scope>NUCLEOTIDE SEQUENCE [LARGE SCALE GENOMIC DNA]</scope>
    <source>
        <strain evidence="10 11">KS1</strain>
    </source>
</reference>
<accession>A0A7S7AXV2</accession>
<dbReference type="EMBL" id="CP061839">
    <property type="protein sequence ID" value="QOW61561.1"/>
    <property type="molecule type" value="Genomic_DNA"/>
</dbReference>
<dbReference type="InterPro" id="IPR005824">
    <property type="entry name" value="KOW"/>
</dbReference>
<dbReference type="CDD" id="cd09891">
    <property type="entry name" value="NGN_Bact_1"/>
    <property type="match status" value="1"/>
</dbReference>
<sequence>MARAWYILHTYSGYENKIERTIRTLIERGLISGEVVTDIKVPEELVIENKGGKKKNVKRKFLPGYILVEMNLPDTGWKPVCSEIRKIQGVSGFLGTAGNEKPQPISVDEAKGILQKTGEIKGDKAPRLIQNFTEGQHVKIIEGAFASFTGTIDEVMADRNKLRVMVAIFGRTTPVEVEMTQAEII</sequence>
<keyword evidence="2 5" id="KW-0889">Transcription antitermination</keyword>
<evidence type="ECO:0000256" key="4">
    <source>
        <dbReference type="ARBA" id="ARBA00023163"/>
    </source>
</evidence>
<dbReference type="GO" id="GO:0031564">
    <property type="term" value="P:transcription antitermination"/>
    <property type="evidence" value="ECO:0007669"/>
    <property type="project" value="UniProtKB-UniRule"/>
</dbReference>
<proteinExistence type="inferred from homology"/>
<evidence type="ECO:0000256" key="3">
    <source>
        <dbReference type="ARBA" id="ARBA00023015"/>
    </source>
</evidence>
<dbReference type="NCBIfam" id="TIGR00922">
    <property type="entry name" value="nusG"/>
    <property type="match status" value="1"/>
</dbReference>
<dbReference type="GO" id="GO:0005829">
    <property type="term" value="C:cytosol"/>
    <property type="evidence" value="ECO:0007669"/>
    <property type="project" value="TreeGrafter"/>
</dbReference>
<evidence type="ECO:0000313" key="11">
    <source>
        <dbReference type="Proteomes" id="UP000593915"/>
    </source>
</evidence>
<dbReference type="InterPro" id="IPR006645">
    <property type="entry name" value="NGN-like_dom"/>
</dbReference>
<dbReference type="InterPro" id="IPR008991">
    <property type="entry name" value="Translation_prot_SH3-like_sf"/>
</dbReference>
<dbReference type="GeneID" id="301089142"/>
<dbReference type="Pfam" id="PF02357">
    <property type="entry name" value="NusG"/>
    <property type="match status" value="1"/>
</dbReference>
<dbReference type="PANTHER" id="PTHR30265:SF2">
    <property type="entry name" value="TRANSCRIPTION TERMINATION_ANTITERMINATION PROTEIN NUSG"/>
    <property type="match status" value="1"/>
</dbReference>
<dbReference type="SMART" id="SM00738">
    <property type="entry name" value="NGN"/>
    <property type="match status" value="1"/>
</dbReference>
<evidence type="ECO:0000256" key="5">
    <source>
        <dbReference type="HAMAP-Rule" id="MF_00948"/>
    </source>
</evidence>
<dbReference type="InterPro" id="IPR014722">
    <property type="entry name" value="Rib_uL2_dom2"/>
</dbReference>
<evidence type="ECO:0000259" key="8">
    <source>
        <dbReference type="SMART" id="SM00738"/>
    </source>
</evidence>
<dbReference type="Proteomes" id="UP000593915">
    <property type="component" value="Chromosome"/>
</dbReference>
<evidence type="ECO:0000313" key="10">
    <source>
        <dbReference type="EMBL" id="QOW61561.1"/>
    </source>
</evidence>
<evidence type="ECO:0000256" key="6">
    <source>
        <dbReference type="NCBIfam" id="TIGR00922"/>
    </source>
</evidence>
<dbReference type="SUPFAM" id="SSF50104">
    <property type="entry name" value="Translation proteins SH3-like domain"/>
    <property type="match status" value="1"/>
</dbReference>
<comment type="function">
    <text evidence="5 7">Participates in transcription elongation, termination and antitermination.</text>
</comment>
<feature type="domain" description="KOW" evidence="9">
    <location>
        <begin position="131"/>
        <end position="158"/>
    </location>
</feature>
<dbReference type="InterPro" id="IPR001062">
    <property type="entry name" value="Transcrpt_antiterm_NusG"/>
</dbReference>
<dbReference type="AlphaFoldDB" id="A0A7S7AXV2"/>
<dbReference type="RefSeq" id="WP_020964239.1">
    <property type="nucleotide sequence ID" value="NZ_CP061839.1"/>
</dbReference>
<dbReference type="GO" id="GO:0006354">
    <property type="term" value="P:DNA-templated transcription elongation"/>
    <property type="evidence" value="ECO:0007669"/>
    <property type="project" value="UniProtKB-UniRule"/>
</dbReference>
<dbReference type="GO" id="GO:0032784">
    <property type="term" value="P:regulation of DNA-templated transcription elongation"/>
    <property type="evidence" value="ECO:0007669"/>
    <property type="project" value="InterPro"/>
</dbReference>
<dbReference type="HAMAP" id="MF_00948">
    <property type="entry name" value="NusG"/>
    <property type="match status" value="1"/>
</dbReference>
<protein>
    <recommendedName>
        <fullName evidence="5 6">Transcription termination/antitermination protein NusG</fullName>
    </recommendedName>
</protein>
<dbReference type="Pfam" id="PF00467">
    <property type="entry name" value="KOW"/>
    <property type="match status" value="1"/>
</dbReference>
<dbReference type="GO" id="GO:0006353">
    <property type="term" value="P:DNA-templated transcription termination"/>
    <property type="evidence" value="ECO:0007669"/>
    <property type="project" value="UniProtKB-UniRule"/>
</dbReference>
<dbReference type="InterPro" id="IPR036735">
    <property type="entry name" value="NGN_dom_sf"/>
</dbReference>
<dbReference type="PRINTS" id="PR00338">
    <property type="entry name" value="NUSGTNSCPFCT"/>
</dbReference>
<organism evidence="10 11">
    <name type="scientific">Treponema pedis</name>
    <dbReference type="NCBI Taxonomy" id="409322"/>
    <lineage>
        <taxon>Bacteria</taxon>
        <taxon>Pseudomonadati</taxon>
        <taxon>Spirochaetota</taxon>
        <taxon>Spirochaetia</taxon>
        <taxon>Spirochaetales</taxon>
        <taxon>Treponemataceae</taxon>
        <taxon>Treponema</taxon>
    </lineage>
</organism>
<gene>
    <name evidence="5 10" type="primary">nusG</name>
    <name evidence="10" type="ORF">IFE08_04020</name>
</gene>
<evidence type="ECO:0000256" key="1">
    <source>
        <dbReference type="ARBA" id="ARBA00022472"/>
    </source>
</evidence>
<dbReference type="PANTHER" id="PTHR30265">
    <property type="entry name" value="RHO-INTERACTING TRANSCRIPTION TERMINATION FACTOR NUSG"/>
    <property type="match status" value="1"/>
</dbReference>
<evidence type="ECO:0000256" key="7">
    <source>
        <dbReference type="RuleBase" id="RU000538"/>
    </source>
</evidence>
<dbReference type="Gene3D" id="3.30.70.940">
    <property type="entry name" value="NusG, N-terminal domain"/>
    <property type="match status" value="1"/>
</dbReference>
<dbReference type="CDD" id="cd06091">
    <property type="entry name" value="KOW_NusG"/>
    <property type="match status" value="1"/>
</dbReference>
<dbReference type="Gene3D" id="2.30.30.30">
    <property type="match status" value="1"/>
</dbReference>
<dbReference type="SMART" id="SM00739">
    <property type="entry name" value="KOW"/>
    <property type="match status" value="1"/>
</dbReference>
<comment type="similarity">
    <text evidence="5 7">Belongs to the NusG family.</text>
</comment>